<gene>
    <name evidence="8" type="ORF">ZMTM_25260</name>
</gene>
<dbReference type="Proteomes" id="UP000826722">
    <property type="component" value="Chromosome"/>
</dbReference>
<feature type="transmembrane region" description="Helical" evidence="7">
    <location>
        <begin position="12"/>
        <end position="32"/>
    </location>
</feature>
<comment type="similarity">
    <text evidence="2">Belongs to the DoxX family.</text>
</comment>
<feature type="transmembrane region" description="Helical" evidence="7">
    <location>
        <begin position="76"/>
        <end position="93"/>
    </location>
</feature>
<sequence>MSTTLNTSGQFITLVSRIFLSLIFIVSGVGKIASPYATIGYITSVGAPMPEVAYAIAIIIEVGFGLALLFGFKAKLAAAVIAVFTLAAAFLFHTDFANQIQTIMFLKNVTIIGGLLQIVAYGAGGFSIDNRK</sequence>
<keyword evidence="3" id="KW-1003">Cell membrane</keyword>
<evidence type="ECO:0000313" key="9">
    <source>
        <dbReference type="Proteomes" id="UP000826722"/>
    </source>
</evidence>
<keyword evidence="9" id="KW-1185">Reference proteome</keyword>
<keyword evidence="6 7" id="KW-0472">Membrane</keyword>
<evidence type="ECO:0000313" key="8">
    <source>
        <dbReference type="EMBL" id="BCM26267.1"/>
    </source>
</evidence>
<dbReference type="RefSeq" id="WP_221764275.1">
    <property type="nucleotide sequence ID" value="NZ_AP024110.1"/>
</dbReference>
<evidence type="ECO:0000256" key="5">
    <source>
        <dbReference type="ARBA" id="ARBA00022989"/>
    </source>
</evidence>
<name>A0A8D5G1R0_9PROT</name>
<evidence type="ECO:0000256" key="3">
    <source>
        <dbReference type="ARBA" id="ARBA00022475"/>
    </source>
</evidence>
<comment type="subcellular location">
    <subcellularLocation>
        <location evidence="1">Cell membrane</location>
        <topology evidence="1">Multi-pass membrane protein</topology>
    </subcellularLocation>
</comment>
<protein>
    <submittedName>
        <fullName evidence="8">LysR family transcriptional regulator</fullName>
    </submittedName>
</protein>
<dbReference type="InterPro" id="IPR051907">
    <property type="entry name" value="DoxX-like_oxidoreductase"/>
</dbReference>
<dbReference type="PANTHER" id="PTHR33452">
    <property type="entry name" value="OXIDOREDUCTASE CATD-RELATED"/>
    <property type="match status" value="1"/>
</dbReference>
<dbReference type="GO" id="GO:0005886">
    <property type="term" value="C:plasma membrane"/>
    <property type="evidence" value="ECO:0007669"/>
    <property type="project" value="UniProtKB-SubCell"/>
</dbReference>
<dbReference type="EMBL" id="AP024110">
    <property type="protein sequence ID" value="BCM26267.1"/>
    <property type="molecule type" value="Genomic_DNA"/>
</dbReference>
<feature type="transmembrane region" description="Helical" evidence="7">
    <location>
        <begin position="105"/>
        <end position="128"/>
    </location>
</feature>
<dbReference type="AlphaFoldDB" id="A0A8D5G1R0"/>
<accession>A0A8D5G1R0</accession>
<dbReference type="Pfam" id="PF07681">
    <property type="entry name" value="DoxX"/>
    <property type="match status" value="1"/>
</dbReference>
<organism evidence="8 9">
    <name type="scientific">Methyloradius palustris</name>
    <dbReference type="NCBI Taxonomy" id="2778876"/>
    <lineage>
        <taxon>Bacteria</taxon>
        <taxon>Pseudomonadati</taxon>
        <taxon>Pseudomonadota</taxon>
        <taxon>Betaproteobacteria</taxon>
        <taxon>Nitrosomonadales</taxon>
        <taxon>Methylophilaceae</taxon>
        <taxon>Methyloradius</taxon>
    </lineage>
</organism>
<evidence type="ECO:0000256" key="7">
    <source>
        <dbReference type="SAM" id="Phobius"/>
    </source>
</evidence>
<evidence type="ECO:0000256" key="6">
    <source>
        <dbReference type="ARBA" id="ARBA00023136"/>
    </source>
</evidence>
<reference evidence="8" key="1">
    <citation type="journal article" date="2021" name="Arch. Microbiol.">
        <title>Methyloradius palustris gen. nov., sp. nov., a methanol-oxidizing bacterium isolated from snow.</title>
        <authorList>
            <person name="Miyadera T."/>
            <person name="Kojima H."/>
            <person name="Fukui M."/>
        </authorList>
    </citation>
    <scope>NUCLEOTIDE SEQUENCE</scope>
    <source>
        <strain evidence="8">Zm11</strain>
    </source>
</reference>
<keyword evidence="5 7" id="KW-1133">Transmembrane helix</keyword>
<keyword evidence="4 7" id="KW-0812">Transmembrane</keyword>
<feature type="transmembrane region" description="Helical" evidence="7">
    <location>
        <begin position="52"/>
        <end position="69"/>
    </location>
</feature>
<evidence type="ECO:0000256" key="2">
    <source>
        <dbReference type="ARBA" id="ARBA00006679"/>
    </source>
</evidence>
<dbReference type="InterPro" id="IPR032808">
    <property type="entry name" value="DoxX"/>
</dbReference>
<evidence type="ECO:0000256" key="4">
    <source>
        <dbReference type="ARBA" id="ARBA00022692"/>
    </source>
</evidence>
<proteinExistence type="inferred from homology"/>
<dbReference type="KEGG" id="mpau:ZMTM_25260"/>
<evidence type="ECO:0000256" key="1">
    <source>
        <dbReference type="ARBA" id="ARBA00004651"/>
    </source>
</evidence>
<dbReference type="PANTHER" id="PTHR33452:SF1">
    <property type="entry name" value="INNER MEMBRANE PROTEIN YPHA-RELATED"/>
    <property type="match status" value="1"/>
</dbReference>